<gene>
    <name evidence="1" type="ORF">GCM10025751_30850</name>
</gene>
<dbReference type="InterPro" id="IPR029017">
    <property type="entry name" value="Enolase-like_N"/>
</dbReference>
<sequence>MFIEYTNADMFFSPIEVACWDIVDKALDKPLYELLAGWTTPDVNERGGEPGERNSNNANAVDVAYCLGILSPEVSATVRHGCLMRVTRR</sequence>
<dbReference type="AlphaFoldDB" id="A0AAV3UJG3"/>
<dbReference type="Proteomes" id="UP001501729">
    <property type="component" value="Unassembled WGS sequence"/>
</dbReference>
<comment type="caution">
    <text evidence="1">The sequence shown here is derived from an EMBL/GenBank/DDBJ whole genome shotgun (WGS) entry which is preliminary data.</text>
</comment>
<reference evidence="1 2" key="1">
    <citation type="journal article" date="2019" name="Int. J. Syst. Evol. Microbiol.">
        <title>The Global Catalogue of Microorganisms (GCM) 10K type strain sequencing project: providing services to taxonomists for standard genome sequencing and annotation.</title>
        <authorList>
            <consortium name="The Broad Institute Genomics Platform"/>
            <consortium name="The Broad Institute Genome Sequencing Center for Infectious Disease"/>
            <person name="Wu L."/>
            <person name="Ma J."/>
        </authorList>
    </citation>
    <scope>NUCLEOTIDE SEQUENCE [LARGE SCALE GENOMIC DNA]</scope>
    <source>
        <strain evidence="1 2">JCM 17504</strain>
    </source>
</reference>
<name>A0AAV3UJG3_9EURY</name>
<proteinExistence type="predicted"/>
<organism evidence="1 2">
    <name type="scientific">Haladaptatus pallidirubidus</name>
    <dbReference type="NCBI Taxonomy" id="1008152"/>
    <lineage>
        <taxon>Archaea</taxon>
        <taxon>Methanobacteriati</taxon>
        <taxon>Methanobacteriota</taxon>
        <taxon>Stenosarchaea group</taxon>
        <taxon>Halobacteria</taxon>
        <taxon>Halobacteriales</taxon>
        <taxon>Haladaptataceae</taxon>
        <taxon>Haladaptatus</taxon>
    </lineage>
</organism>
<evidence type="ECO:0000313" key="2">
    <source>
        <dbReference type="Proteomes" id="UP001501729"/>
    </source>
</evidence>
<dbReference type="Gene3D" id="3.30.390.10">
    <property type="entry name" value="Enolase-like, N-terminal domain"/>
    <property type="match status" value="1"/>
</dbReference>
<dbReference type="SUPFAM" id="SSF54826">
    <property type="entry name" value="Enolase N-terminal domain-like"/>
    <property type="match status" value="1"/>
</dbReference>
<dbReference type="EMBL" id="BAABKX010000013">
    <property type="protein sequence ID" value="GAA5053495.1"/>
    <property type="molecule type" value="Genomic_DNA"/>
</dbReference>
<protein>
    <submittedName>
        <fullName evidence="1">Uncharacterized protein</fullName>
    </submittedName>
</protein>
<keyword evidence="2" id="KW-1185">Reference proteome</keyword>
<accession>A0AAV3UJG3</accession>
<evidence type="ECO:0000313" key="1">
    <source>
        <dbReference type="EMBL" id="GAA5053495.1"/>
    </source>
</evidence>